<dbReference type="AlphaFoldDB" id="X1CCG3"/>
<protein>
    <submittedName>
        <fullName evidence="1">Uncharacterized protein</fullName>
    </submittedName>
</protein>
<feature type="non-terminal residue" evidence="1">
    <location>
        <position position="1"/>
    </location>
</feature>
<comment type="caution">
    <text evidence="1">The sequence shown here is derived from an EMBL/GenBank/DDBJ whole genome shotgun (WGS) entry which is preliminary data.</text>
</comment>
<gene>
    <name evidence="1" type="ORF">S01H4_50267</name>
</gene>
<accession>X1CCG3</accession>
<feature type="non-terminal residue" evidence="1">
    <location>
        <position position="272"/>
    </location>
</feature>
<evidence type="ECO:0000313" key="1">
    <source>
        <dbReference type="EMBL" id="GAG90897.1"/>
    </source>
</evidence>
<sequence length="272" mass="31368">VEKVLKEAKDKPQPREIVSLIYKIKSRSNNTIVPDEKLHQVAIAMDEIPEEIIKLLSEEDRDFWVGVFEKADVEEAEQQLIEQGRVTKLPSVKPIKEIDSVGRTHIERKKQFMPFITPDGKLIFIATSQTRNFFQNLKYKRLITRSETRFVRVFADQLATSQPLIISVLHTNDGKPTGIPIKRSVNGRSCYEYFVTQHVPDKTSIQSYKSKAFPAGSYIAAYNPYDLSGLPVLVEMRDPYKPKPANYRTILFNTGWNTFRLENRESGMTTWK</sequence>
<organism evidence="1">
    <name type="scientific">marine sediment metagenome</name>
    <dbReference type="NCBI Taxonomy" id="412755"/>
    <lineage>
        <taxon>unclassified sequences</taxon>
        <taxon>metagenomes</taxon>
        <taxon>ecological metagenomes</taxon>
    </lineage>
</organism>
<name>X1CCG3_9ZZZZ</name>
<reference evidence="1" key="1">
    <citation type="journal article" date="2014" name="Front. Microbiol.">
        <title>High frequency of phylogenetically diverse reductive dehalogenase-homologous genes in deep subseafloor sedimentary metagenomes.</title>
        <authorList>
            <person name="Kawai M."/>
            <person name="Futagami T."/>
            <person name="Toyoda A."/>
            <person name="Takaki Y."/>
            <person name="Nishi S."/>
            <person name="Hori S."/>
            <person name="Arai W."/>
            <person name="Tsubouchi T."/>
            <person name="Morono Y."/>
            <person name="Uchiyama I."/>
            <person name="Ito T."/>
            <person name="Fujiyama A."/>
            <person name="Inagaki F."/>
            <person name="Takami H."/>
        </authorList>
    </citation>
    <scope>NUCLEOTIDE SEQUENCE</scope>
    <source>
        <strain evidence="1">Expedition CK06-06</strain>
    </source>
</reference>
<proteinExistence type="predicted"/>
<dbReference type="EMBL" id="BART01028526">
    <property type="protein sequence ID" value="GAG90897.1"/>
    <property type="molecule type" value="Genomic_DNA"/>
</dbReference>